<dbReference type="EMBL" id="VUOA01000033">
    <property type="protein sequence ID" value="KAA2235734.1"/>
    <property type="molecule type" value="Genomic_DNA"/>
</dbReference>
<reference evidence="2 3" key="2">
    <citation type="submission" date="2019-09" db="EMBL/GenBank/DDBJ databases">
        <authorList>
            <person name="Jin C."/>
        </authorList>
    </citation>
    <scope>NUCLEOTIDE SEQUENCE [LARGE SCALE GENOMIC DNA]</scope>
    <source>
        <strain evidence="2 3">BN140002</strain>
    </source>
</reference>
<dbReference type="Pfam" id="PF14235">
    <property type="entry name" value="DUF4337"/>
    <property type="match status" value="1"/>
</dbReference>
<keyword evidence="1" id="KW-0472">Membrane</keyword>
<dbReference type="RefSeq" id="WP_149820113.1">
    <property type="nucleotide sequence ID" value="NZ_VUOA01000033.1"/>
</dbReference>
<proteinExistence type="predicted"/>
<protein>
    <submittedName>
        <fullName evidence="2">DUF4337 domain-containing protein</fullName>
    </submittedName>
</protein>
<keyword evidence="1" id="KW-1133">Transmembrane helix</keyword>
<dbReference type="Proteomes" id="UP000323142">
    <property type="component" value="Unassembled WGS sequence"/>
</dbReference>
<accession>A0A5B2V9S1</accession>
<dbReference type="InterPro" id="IPR025570">
    <property type="entry name" value="DUF4337"/>
</dbReference>
<keyword evidence="3" id="KW-1185">Reference proteome</keyword>
<dbReference type="AlphaFoldDB" id="A0A5B2V9S1"/>
<keyword evidence="1" id="KW-0812">Transmembrane</keyword>
<comment type="caution">
    <text evidence="2">The sequence shown here is derived from an EMBL/GenBank/DDBJ whole genome shotgun (WGS) entry which is preliminary data.</text>
</comment>
<feature type="transmembrane region" description="Helical" evidence="1">
    <location>
        <begin position="20"/>
        <end position="39"/>
    </location>
</feature>
<evidence type="ECO:0000313" key="2">
    <source>
        <dbReference type="EMBL" id="KAA2235734.1"/>
    </source>
</evidence>
<feature type="transmembrane region" description="Helical" evidence="1">
    <location>
        <begin position="144"/>
        <end position="168"/>
    </location>
</feature>
<dbReference type="OrthoDB" id="7992954at2"/>
<feature type="transmembrane region" description="Helical" evidence="1">
    <location>
        <begin position="174"/>
        <end position="192"/>
    </location>
</feature>
<sequence length="194" mass="20608">MKAHEASENVSEVHERGAKRVALLIATLAALLAIIEVAGGNAEQDAQKSNVDAANLWSFYQAKTIRQTVLRADADRLELDLPAMAPERQEAARKLVAQWRADIARYESEPGPTGGEGRRELVTRAKAAEALRDLSLAKDDMFDFASAAMQLAIVLASASVVVGIGWLAFLGAGVGAVGAVFAILGFVAPTLLHF</sequence>
<organism evidence="2 3">
    <name type="scientific">Salinarimonas soli</name>
    <dbReference type="NCBI Taxonomy" id="1638099"/>
    <lineage>
        <taxon>Bacteria</taxon>
        <taxon>Pseudomonadati</taxon>
        <taxon>Pseudomonadota</taxon>
        <taxon>Alphaproteobacteria</taxon>
        <taxon>Hyphomicrobiales</taxon>
        <taxon>Salinarimonadaceae</taxon>
        <taxon>Salinarimonas</taxon>
    </lineage>
</organism>
<reference evidence="2 3" key="1">
    <citation type="submission" date="2019-09" db="EMBL/GenBank/DDBJ databases">
        <title>Salinarimonas rosea gen. nov., sp. nov., a new member of the a-2 subgroup of the Proteobacteria.</title>
        <authorList>
            <person name="Liu J."/>
        </authorList>
    </citation>
    <scope>NUCLEOTIDE SEQUENCE [LARGE SCALE GENOMIC DNA]</scope>
    <source>
        <strain evidence="2 3">BN140002</strain>
    </source>
</reference>
<evidence type="ECO:0000313" key="3">
    <source>
        <dbReference type="Proteomes" id="UP000323142"/>
    </source>
</evidence>
<gene>
    <name evidence="2" type="ORF">F0L46_18070</name>
</gene>
<name>A0A5B2V9S1_9HYPH</name>
<evidence type="ECO:0000256" key="1">
    <source>
        <dbReference type="SAM" id="Phobius"/>
    </source>
</evidence>